<comment type="caution">
    <text evidence="1">The sequence shown here is derived from an EMBL/GenBank/DDBJ whole genome shotgun (WGS) entry which is preliminary data.</text>
</comment>
<dbReference type="Proteomes" id="UP000663823">
    <property type="component" value="Unassembled WGS sequence"/>
</dbReference>
<dbReference type="AlphaFoldDB" id="A0A820KZC8"/>
<sequence length="87" mass="10408">TIKLDFWHPLEELLQCSHVHQRSLSDLENDLIEENISSVDLPLLDDKFNYIMKIQYNSLHLCPRCRLQISENENELRVRCFSYTQKS</sequence>
<organism evidence="1 2">
    <name type="scientific">Rotaria sordida</name>
    <dbReference type="NCBI Taxonomy" id="392033"/>
    <lineage>
        <taxon>Eukaryota</taxon>
        <taxon>Metazoa</taxon>
        <taxon>Spiralia</taxon>
        <taxon>Gnathifera</taxon>
        <taxon>Rotifera</taxon>
        <taxon>Eurotatoria</taxon>
        <taxon>Bdelloidea</taxon>
        <taxon>Philodinida</taxon>
        <taxon>Philodinidae</taxon>
        <taxon>Rotaria</taxon>
    </lineage>
</organism>
<protein>
    <submittedName>
        <fullName evidence="1">Uncharacterized protein</fullName>
    </submittedName>
</protein>
<feature type="non-terminal residue" evidence="1">
    <location>
        <position position="1"/>
    </location>
</feature>
<evidence type="ECO:0000313" key="1">
    <source>
        <dbReference type="EMBL" id="CAF4344863.1"/>
    </source>
</evidence>
<gene>
    <name evidence="1" type="ORF">OTI717_LOCUS43357</name>
</gene>
<name>A0A820KZC8_9BILA</name>
<proteinExistence type="predicted"/>
<reference evidence="1" key="1">
    <citation type="submission" date="2021-02" db="EMBL/GenBank/DDBJ databases">
        <authorList>
            <person name="Nowell W R."/>
        </authorList>
    </citation>
    <scope>NUCLEOTIDE SEQUENCE</scope>
</reference>
<evidence type="ECO:0000313" key="2">
    <source>
        <dbReference type="Proteomes" id="UP000663823"/>
    </source>
</evidence>
<accession>A0A820KZC8</accession>
<dbReference type="EMBL" id="CAJOAX010061637">
    <property type="protein sequence ID" value="CAF4344863.1"/>
    <property type="molecule type" value="Genomic_DNA"/>
</dbReference>